<organism evidence="2 3">
    <name type="scientific">Prevotella aurantiaca</name>
    <dbReference type="NCBI Taxonomy" id="596085"/>
    <lineage>
        <taxon>Bacteria</taxon>
        <taxon>Pseudomonadati</taxon>
        <taxon>Bacteroidota</taxon>
        <taxon>Bacteroidia</taxon>
        <taxon>Bacteroidales</taxon>
        <taxon>Prevotellaceae</taxon>
        <taxon>Prevotella</taxon>
    </lineage>
</organism>
<dbReference type="RefSeq" id="WP_273161195.1">
    <property type="nucleotide sequence ID" value="NZ_CALCFI010000057.1"/>
</dbReference>
<evidence type="ECO:0000313" key="3">
    <source>
        <dbReference type="Proteomes" id="UP000771736"/>
    </source>
</evidence>
<dbReference type="EMBL" id="JABZSJ010000086">
    <property type="protein sequence ID" value="MBF1385248.1"/>
    <property type="molecule type" value="Genomic_DNA"/>
</dbReference>
<gene>
    <name evidence="2" type="ORF">HXN26_10485</name>
</gene>
<protein>
    <submittedName>
        <fullName evidence="2">DUF4834 domain-containing protein</fullName>
    </submittedName>
</protein>
<evidence type="ECO:0000256" key="1">
    <source>
        <dbReference type="SAM" id="Phobius"/>
    </source>
</evidence>
<keyword evidence="1" id="KW-1133">Transmembrane helix</keyword>
<feature type="transmembrane region" description="Helical" evidence="1">
    <location>
        <begin position="6"/>
        <end position="26"/>
    </location>
</feature>
<dbReference type="AlphaFoldDB" id="A0A930HP58"/>
<reference evidence="2" key="1">
    <citation type="submission" date="2020-04" db="EMBL/GenBank/DDBJ databases">
        <title>Deep metagenomics examines the oral microbiome during advanced dental caries in children, revealing novel taxa and co-occurrences with host molecules.</title>
        <authorList>
            <person name="Baker J.L."/>
            <person name="Morton J.T."/>
            <person name="Dinis M."/>
            <person name="Alvarez R."/>
            <person name="Tran N.C."/>
            <person name="Knight R."/>
            <person name="Edlund A."/>
        </authorList>
    </citation>
    <scope>NUCLEOTIDE SEQUENCE</scope>
    <source>
        <strain evidence="2">JCVI_44_bin.5</strain>
    </source>
</reference>
<evidence type="ECO:0000313" key="2">
    <source>
        <dbReference type="EMBL" id="MBF1385248.1"/>
    </source>
</evidence>
<sequence>MIILKFAFFIFVAFLVTILLIAYKFYKIITRTQRRFRPEDVEEGVNVDGNTIVDKRPEYKRNKQVISDDEGEYVDFIDSDISSEDKKL</sequence>
<comment type="caution">
    <text evidence="2">The sequence shown here is derived from an EMBL/GenBank/DDBJ whole genome shotgun (WGS) entry which is preliminary data.</text>
</comment>
<keyword evidence="1" id="KW-0812">Transmembrane</keyword>
<proteinExistence type="predicted"/>
<name>A0A930HP58_9BACT</name>
<keyword evidence="1" id="KW-0472">Membrane</keyword>
<dbReference type="Proteomes" id="UP000771736">
    <property type="component" value="Unassembled WGS sequence"/>
</dbReference>
<accession>A0A930HP58</accession>